<organism evidence="2 3">
    <name type="scientific">Iphiclides podalirius</name>
    <name type="common">scarce swallowtail</name>
    <dbReference type="NCBI Taxonomy" id="110791"/>
    <lineage>
        <taxon>Eukaryota</taxon>
        <taxon>Metazoa</taxon>
        <taxon>Ecdysozoa</taxon>
        <taxon>Arthropoda</taxon>
        <taxon>Hexapoda</taxon>
        <taxon>Insecta</taxon>
        <taxon>Pterygota</taxon>
        <taxon>Neoptera</taxon>
        <taxon>Endopterygota</taxon>
        <taxon>Lepidoptera</taxon>
        <taxon>Glossata</taxon>
        <taxon>Ditrysia</taxon>
        <taxon>Papilionoidea</taxon>
        <taxon>Papilionidae</taxon>
        <taxon>Papilioninae</taxon>
        <taxon>Iphiclides</taxon>
    </lineage>
</organism>
<proteinExistence type="predicted"/>
<gene>
    <name evidence="2" type="ORF">IPOD504_LOCUS1987</name>
</gene>
<feature type="non-terminal residue" evidence="2">
    <location>
        <position position="1"/>
    </location>
</feature>
<dbReference type="EMBL" id="OW152823">
    <property type="protein sequence ID" value="CAH2039789.1"/>
    <property type="molecule type" value="Genomic_DNA"/>
</dbReference>
<reference evidence="2" key="1">
    <citation type="submission" date="2022-03" db="EMBL/GenBank/DDBJ databases">
        <authorList>
            <person name="Martin H S."/>
        </authorList>
    </citation>
    <scope>NUCLEOTIDE SEQUENCE</scope>
</reference>
<evidence type="ECO:0000313" key="3">
    <source>
        <dbReference type="Proteomes" id="UP000837857"/>
    </source>
</evidence>
<protein>
    <submittedName>
        <fullName evidence="2">Uncharacterized protein</fullName>
    </submittedName>
</protein>
<feature type="region of interest" description="Disordered" evidence="1">
    <location>
        <begin position="27"/>
        <end position="77"/>
    </location>
</feature>
<accession>A0ABN8HV74</accession>
<evidence type="ECO:0000313" key="2">
    <source>
        <dbReference type="EMBL" id="CAH2039789.1"/>
    </source>
</evidence>
<evidence type="ECO:0000256" key="1">
    <source>
        <dbReference type="SAM" id="MobiDB-lite"/>
    </source>
</evidence>
<dbReference type="Proteomes" id="UP000837857">
    <property type="component" value="Chromosome 11"/>
</dbReference>
<name>A0ABN8HV74_9NEOP</name>
<sequence length="159" mass="17611">MRSLSREFAIIDYAGRRFNRVVAKRSGRARRTRAAVTPATESGDVTNHGAHDAAGIRQRAGRKARGTDSIPNRNQSNYLYSVPNSRHVILFRGRTRLRAHVILRRSVVEATLPRKHVSRFAYVDNNGYSLAAHLACAIASPRAMGIIGRSGPDPWPEAI</sequence>
<keyword evidence="3" id="KW-1185">Reference proteome</keyword>